<accession>A0AB73G7Q2</accession>
<sequence>MNKVLSFLASRQFLSFAALAVVALLIWFIGPFVAFGGLKPLAGAGMRVVVIALLLAGVLLWLAGWSTSVVFVALLCLLIWHASPLLAFGPATPFAPESARVIAIAVVLALFVVYLAFLLLRKMRSDPDFLKHLVEFGSRNEASPAAGRLVRVNAAVAGALARLKAMRTGARGLGRLFQGKRYLYELPWYITLGSAASGKTSALLNAGLSFPVASQMQRAAGMPAHHDDAVDWWLTNDAVLIDTAGHYTRHGTSRHALPPRPAAPSAAPSTAPSSDLSAAQRDAAGAAGHADIARHDAQAAARDRATASAGAGGAQEDDRAWRQTVDEAEWLGFLRVLRKHRPRAPINGALLAVDVAGLAGADEHARDAEAAALRARLADLRTELGIRFPVYLVITKLDQLPGFSEYFSSLTTEGRAQTWGFTLPYGTETLATDGFRARCATELDALAARLAAGVNARLLEEHDTLRRRRLAAFAEEFLVLMRSLDALIDHVFVDSRYDDTQRHATLRGVYFTSAAQTGDEIVVERRTVVQRLAAVIGRVPATAAPAHESNQGFFLHDLLTKIVFPDMHLVSPNLRWEYRFRTLRLTGHALALLLFAWLAIGLRVSMGNNSDYLDAIARKTAALGARVGQLYKAPKPEAVPDVLTDARYLPTFPGLDLSDPSGGWRFGLYTPPGVVTESRRTYDALEDNLLLPQLVKRIEAVLAQAIANRDPKAAYDALRVYLMLYDKTRFNAAQVEAWVLDDWAHTDSAAVFGGRASMVSHVGQLFSGERVVQSPLIRNDALIQQARAFLDGSNATERLYERAKAAMQKEAPDEFTLLRAVGPQAGLVFSRASDAPLSRGVPGLFTFDGYRRLFDKRLPEFVQVARDDDAWVMGRAYLGEAQKKTASLARDVTGADDPLTEAIRRQYLMEYARQWDDFLGDIRTVTGTSLGFNLLVLRSFAAPDSPLARLARAAVRETTLAQPIAAADPSFLQRATDSLGQKADKADRVDKALGIRAEERVERELVDSHFAALREIVTGSADTQAGAPPAAAPAARTGLDGVTSLLNDYYTALTVADDALSNNSMPPANDAAAKLKMAANTMPAPVRAVLLELSAQGSREVNRGIGQLLSRQLAATVGDACRLTIEGNYPFVATSRRDVGIDDFTRVFAHGGIIDDFFTKTLAPFVDTSAKPWRYKTLPGATEPVRGPDLEPFQHAKAIREIFFGDPGRKQLAWKADLRVPELDPSITGLMIDVDGQTTLYQHGPVAPFTVTWPGPRGGVHAEITAQPRIRPDTSTVSTDGPWALLRLLQKGQVIETATPGRTRVALDFDGRKAVLDIANAGSVANPLTSNVLQTFHCPGSMPTFSLTDTGPPPGLPPGSPGGNSGQDGGQRRYRAGGA</sequence>
<dbReference type="Pfam" id="PF06744">
    <property type="entry name" value="IcmF_C"/>
    <property type="match status" value="1"/>
</dbReference>
<keyword evidence="2" id="KW-0812">Transmembrane</keyword>
<protein>
    <submittedName>
        <fullName evidence="6">Type VI secretion protein VasK</fullName>
    </submittedName>
</protein>
<dbReference type="EMBL" id="LOZE01000028">
    <property type="protein sequence ID" value="KVM37117.1"/>
    <property type="molecule type" value="Genomic_DNA"/>
</dbReference>
<feature type="region of interest" description="Disordered" evidence="1">
    <location>
        <begin position="1343"/>
        <end position="1379"/>
    </location>
</feature>
<dbReference type="InterPro" id="IPR009612">
    <property type="entry name" value="IcmF-rel"/>
</dbReference>
<name>A0AB73G7Q2_9BURK</name>
<evidence type="ECO:0000313" key="7">
    <source>
        <dbReference type="Proteomes" id="UP000061665"/>
    </source>
</evidence>
<keyword evidence="2" id="KW-0472">Membrane</keyword>
<dbReference type="Pfam" id="PF14331">
    <property type="entry name" value="IcmF-related_N"/>
    <property type="match status" value="1"/>
</dbReference>
<evidence type="ECO:0000259" key="3">
    <source>
        <dbReference type="Pfam" id="PF06744"/>
    </source>
</evidence>
<dbReference type="InterPro" id="IPR025743">
    <property type="entry name" value="TssM1_N"/>
</dbReference>
<dbReference type="NCBIfam" id="TIGR03348">
    <property type="entry name" value="VI_IcmF"/>
    <property type="match status" value="1"/>
</dbReference>
<feature type="domain" description="IcmF-related" evidence="4">
    <location>
        <begin position="642"/>
        <end position="959"/>
    </location>
</feature>
<dbReference type="InterPro" id="IPR017731">
    <property type="entry name" value="TssM1-like"/>
</dbReference>
<comment type="caution">
    <text evidence="6">The sequence shown here is derived from an EMBL/GenBank/DDBJ whole genome shotgun (WGS) entry which is preliminary data.</text>
</comment>
<dbReference type="InterPro" id="IPR010623">
    <property type="entry name" value="IcmF_C"/>
</dbReference>
<feature type="transmembrane region" description="Helical" evidence="2">
    <location>
        <begin position="12"/>
        <end position="35"/>
    </location>
</feature>
<feature type="transmembrane region" description="Helical" evidence="2">
    <location>
        <begin position="41"/>
        <end position="62"/>
    </location>
</feature>
<gene>
    <name evidence="6" type="ORF">WJ53_29875</name>
</gene>
<dbReference type="PANTHER" id="PTHR36153:SF1">
    <property type="entry name" value="TYPE VI SECRETION SYSTEM COMPONENT TSSM1"/>
    <property type="match status" value="1"/>
</dbReference>
<feature type="compositionally biased region" description="Low complexity" evidence="1">
    <location>
        <begin position="263"/>
        <end position="290"/>
    </location>
</feature>
<dbReference type="InterPro" id="IPR053156">
    <property type="entry name" value="T6SS_TssM-like"/>
</dbReference>
<dbReference type="Proteomes" id="UP000061665">
    <property type="component" value="Unassembled WGS sequence"/>
</dbReference>
<evidence type="ECO:0000259" key="4">
    <source>
        <dbReference type="Pfam" id="PF06761"/>
    </source>
</evidence>
<feature type="transmembrane region" description="Helical" evidence="2">
    <location>
        <begin position="101"/>
        <end position="120"/>
    </location>
</feature>
<proteinExistence type="predicted"/>
<evidence type="ECO:0000313" key="6">
    <source>
        <dbReference type="EMBL" id="KVM37117.1"/>
    </source>
</evidence>
<evidence type="ECO:0000256" key="2">
    <source>
        <dbReference type="SAM" id="Phobius"/>
    </source>
</evidence>
<evidence type="ECO:0000259" key="5">
    <source>
        <dbReference type="Pfam" id="PF14331"/>
    </source>
</evidence>
<dbReference type="RefSeq" id="WP_059724938.1">
    <property type="nucleotide sequence ID" value="NZ_LOYI01000070.1"/>
</dbReference>
<feature type="domain" description="Type VI secretion system IcmF C-terminal" evidence="3">
    <location>
        <begin position="1218"/>
        <end position="1319"/>
    </location>
</feature>
<feature type="compositionally biased region" description="Pro residues" evidence="1">
    <location>
        <begin position="1351"/>
        <end position="1360"/>
    </location>
</feature>
<evidence type="ECO:0000256" key="1">
    <source>
        <dbReference type="SAM" id="MobiDB-lite"/>
    </source>
</evidence>
<feature type="transmembrane region" description="Helical" evidence="2">
    <location>
        <begin position="585"/>
        <end position="606"/>
    </location>
</feature>
<feature type="transmembrane region" description="Helical" evidence="2">
    <location>
        <begin position="69"/>
        <end position="89"/>
    </location>
</feature>
<reference evidence="6 7" key="1">
    <citation type="submission" date="2015-11" db="EMBL/GenBank/DDBJ databases">
        <title>Expanding the genomic diversity of Burkholderia species for the development of highly accurate diagnostics.</title>
        <authorList>
            <person name="Sahl J."/>
            <person name="Keim P."/>
            <person name="Wagner D."/>
        </authorList>
    </citation>
    <scope>NUCLEOTIDE SEQUENCE [LARGE SCALE GENOMIC DNA]</scope>
    <source>
        <strain evidence="6 7">MSMB2058</strain>
    </source>
</reference>
<keyword evidence="2" id="KW-1133">Transmembrane helix</keyword>
<dbReference type="Pfam" id="PF06761">
    <property type="entry name" value="IcmF-related"/>
    <property type="match status" value="1"/>
</dbReference>
<organism evidence="6 7">
    <name type="scientific">Burkholderia ubonensis</name>
    <dbReference type="NCBI Taxonomy" id="101571"/>
    <lineage>
        <taxon>Bacteria</taxon>
        <taxon>Pseudomonadati</taxon>
        <taxon>Pseudomonadota</taxon>
        <taxon>Betaproteobacteria</taxon>
        <taxon>Burkholderiales</taxon>
        <taxon>Burkholderiaceae</taxon>
        <taxon>Burkholderia</taxon>
        <taxon>Burkholderia cepacia complex</taxon>
    </lineage>
</organism>
<feature type="compositionally biased region" description="Basic and acidic residues" evidence="1">
    <location>
        <begin position="291"/>
        <end position="305"/>
    </location>
</feature>
<feature type="region of interest" description="Disordered" evidence="1">
    <location>
        <begin position="251"/>
        <end position="320"/>
    </location>
</feature>
<dbReference type="PANTHER" id="PTHR36153">
    <property type="entry name" value="INNER MEMBRANE PROTEIN-RELATED"/>
    <property type="match status" value="1"/>
</dbReference>
<feature type="domain" description="Type VI secretion system component TssM1 N-terminal" evidence="5">
    <location>
        <begin position="324"/>
        <end position="590"/>
    </location>
</feature>